<dbReference type="SUPFAM" id="SSF63829">
    <property type="entry name" value="Calcium-dependent phosphotriesterase"/>
    <property type="match status" value="3"/>
</dbReference>
<dbReference type="Gene3D" id="2.130.10.10">
    <property type="entry name" value="YVTN repeat-like/Quinoprotein amine dehydrogenase"/>
    <property type="match status" value="3"/>
</dbReference>
<dbReference type="AlphaFoldDB" id="A0A1X7ISX4"/>
<keyword evidence="1" id="KW-0597">Phosphoprotein</keyword>
<dbReference type="InterPro" id="IPR015943">
    <property type="entry name" value="WD40/YVTN_repeat-like_dom_sf"/>
</dbReference>
<proteinExistence type="predicted"/>
<organism evidence="5 6">
    <name type="scientific">Marivirga sericea</name>
    <dbReference type="NCBI Taxonomy" id="1028"/>
    <lineage>
        <taxon>Bacteria</taxon>
        <taxon>Pseudomonadati</taxon>
        <taxon>Bacteroidota</taxon>
        <taxon>Cytophagia</taxon>
        <taxon>Cytophagales</taxon>
        <taxon>Marivirgaceae</taxon>
        <taxon>Marivirga</taxon>
    </lineage>
</organism>
<evidence type="ECO:0000259" key="4">
    <source>
        <dbReference type="Pfam" id="PF07495"/>
    </source>
</evidence>
<keyword evidence="6" id="KW-1185">Reference proteome</keyword>
<keyword evidence="3" id="KW-0472">Membrane</keyword>
<feature type="domain" description="Two component regulator three Y" evidence="4">
    <location>
        <begin position="663"/>
        <end position="727"/>
    </location>
</feature>
<dbReference type="GO" id="GO:0000155">
    <property type="term" value="F:phosphorelay sensor kinase activity"/>
    <property type="evidence" value="ECO:0007669"/>
    <property type="project" value="InterPro"/>
</dbReference>
<dbReference type="InterPro" id="IPR011123">
    <property type="entry name" value="Y_Y_Y"/>
</dbReference>
<keyword evidence="2" id="KW-0175">Coiled coil</keyword>
<dbReference type="EMBL" id="FXAW01000001">
    <property type="protein sequence ID" value="SMG18148.1"/>
    <property type="molecule type" value="Genomic_DNA"/>
</dbReference>
<dbReference type="Proteomes" id="UP000193804">
    <property type="component" value="Unassembled WGS sequence"/>
</dbReference>
<dbReference type="Gene3D" id="2.60.40.10">
    <property type="entry name" value="Immunoglobulins"/>
    <property type="match status" value="1"/>
</dbReference>
<dbReference type="SUPFAM" id="SSF47384">
    <property type="entry name" value="Homodimeric domain of signal transducing histidine kinase"/>
    <property type="match status" value="1"/>
</dbReference>
<evidence type="ECO:0000256" key="3">
    <source>
        <dbReference type="SAM" id="Phobius"/>
    </source>
</evidence>
<accession>A0A1X7ISX4</accession>
<dbReference type="PANTHER" id="PTHR43547:SF2">
    <property type="entry name" value="HYBRID SIGNAL TRANSDUCTION HISTIDINE KINASE C"/>
    <property type="match status" value="1"/>
</dbReference>
<evidence type="ECO:0000256" key="2">
    <source>
        <dbReference type="SAM" id="Coils"/>
    </source>
</evidence>
<evidence type="ECO:0000313" key="6">
    <source>
        <dbReference type="Proteomes" id="UP000193804"/>
    </source>
</evidence>
<dbReference type="InterPro" id="IPR013783">
    <property type="entry name" value="Ig-like_fold"/>
</dbReference>
<feature type="transmembrane region" description="Helical" evidence="3">
    <location>
        <begin position="734"/>
        <end position="752"/>
    </location>
</feature>
<keyword evidence="3" id="KW-1133">Transmembrane helix</keyword>
<keyword evidence="3" id="KW-0812">Transmembrane</keyword>
<dbReference type="InterPro" id="IPR036097">
    <property type="entry name" value="HisK_dim/P_sf"/>
</dbReference>
<name>A0A1X7ISX4_9BACT</name>
<gene>
    <name evidence="5" type="ORF">SAMN05661096_01028</name>
</gene>
<reference evidence="6" key="1">
    <citation type="submission" date="2017-04" db="EMBL/GenBank/DDBJ databases">
        <authorList>
            <person name="Varghese N."/>
            <person name="Submissions S."/>
        </authorList>
    </citation>
    <scope>NUCLEOTIDE SEQUENCE [LARGE SCALE GENOMIC DNA]</scope>
    <source>
        <strain evidence="6">DSM 4125</strain>
    </source>
</reference>
<feature type="coiled-coil region" evidence="2">
    <location>
        <begin position="763"/>
        <end position="822"/>
    </location>
</feature>
<dbReference type="Pfam" id="PF07495">
    <property type="entry name" value="Y_Y_Y"/>
    <property type="match status" value="1"/>
</dbReference>
<evidence type="ECO:0000313" key="5">
    <source>
        <dbReference type="EMBL" id="SMG18148.1"/>
    </source>
</evidence>
<protein>
    <submittedName>
        <fullName evidence="5">Y_Y_Y domain-containing protein</fullName>
    </submittedName>
</protein>
<evidence type="ECO:0000256" key="1">
    <source>
        <dbReference type="ARBA" id="ARBA00022553"/>
    </source>
</evidence>
<sequence>MISKTSKNESSALVGHIFPLVLMILINFNASSQFYPAKLYSVRDGMPTNAIYDITQSPDGILWFMTSKGVASYNSLDWKLFPDSLKLPNSPYSFIKSLEDGSVWVAGQNRDGFIIRYLKNEKWHSINIEDIGDIHGKFCFDVKIKKNDYVIAIGNHNYIDLITISTETVNRIRLSDFPSLEIYSISFKNDSTYISSSEGLFIYSDSIKPHPVNTALGTQKEVLQVAFEDESLYLLGKDWLGIYKNDTFQYLNKGTGVTTKSQFNKHNLTIDQFGRVFFSSMSSARFLDPSSGKSEILFVNGRIFNAKSNKIFVDDENNVWVGDHRGLFKFNVLRFQNYNENIGLANDEVAAISTYQNQLVLANKSDLNFLSDGVIKKKLPLNYKAGIRALDMAYDGQNTLYIAANSGGLQKYDGINLTNITLPENDNNNISTVEYIDKKLFFANTHALFSLEGEETRKEIDLSGIRNINYLNADSIALLSTGKGLYLYQPRSKKIKHFTSRSLNYQNTYNVCKWNGQYFVGTGGGLAIISDNEITPYFTTEKLNRVAVYSLFVSTNNKLWIGTNEGVFIWDEKKLINYNRSHGLIGDEINRNAFIQIKEEKVWIGTELGASVYDYSNDISLEIIPNLSITKASTLEGQILNESNNTLKYNNNTLEFQFIGISFFDENQIKYRYKLIGFDDQYLYINNPNSNAIRYTNLPPDDYQFLVESSIDSNHWSSPKSINFTIKKPFYTTYWFLIFVAFSLIVILYIIYKIRFNFILRNQKKLKKEVRQRTQEIQSMNDEIQAQNEELLSQSEEIATNNERLEEIVQDRTQKLQEQNERLSKYAFMNSHELRGPICRMIGLLNVLKLTKSEDREKILNLIQITGLELDAITIRINQTLETVDFNELYEFHSNENLNNEIESKKANN</sequence>
<feature type="transmembrane region" description="Helical" evidence="3">
    <location>
        <begin position="12"/>
        <end position="30"/>
    </location>
</feature>
<dbReference type="PANTHER" id="PTHR43547">
    <property type="entry name" value="TWO-COMPONENT HISTIDINE KINASE"/>
    <property type="match status" value="1"/>
</dbReference>
<dbReference type="STRING" id="1028.SAMN05661096_01028"/>